<reference evidence="3 4" key="1">
    <citation type="journal article" date="2016" name="Nat. Commun.">
        <title>Thousands of microbial genomes shed light on interconnected biogeochemical processes in an aquifer system.</title>
        <authorList>
            <person name="Anantharaman K."/>
            <person name="Brown C.T."/>
            <person name="Hug L.A."/>
            <person name="Sharon I."/>
            <person name="Castelle C.J."/>
            <person name="Probst A.J."/>
            <person name="Thomas B.C."/>
            <person name="Singh A."/>
            <person name="Wilkins M.J."/>
            <person name="Karaoz U."/>
            <person name="Brodie E.L."/>
            <person name="Williams K.H."/>
            <person name="Hubbard S.S."/>
            <person name="Banfield J.F."/>
        </authorList>
    </citation>
    <scope>NUCLEOTIDE SEQUENCE [LARGE SCALE GENOMIC DNA]</scope>
</reference>
<keyword evidence="1" id="KW-0472">Membrane</keyword>
<feature type="transmembrane region" description="Helical" evidence="1">
    <location>
        <begin position="32"/>
        <end position="50"/>
    </location>
</feature>
<dbReference type="GO" id="GO:0080120">
    <property type="term" value="P:CAAX-box protein maturation"/>
    <property type="evidence" value="ECO:0007669"/>
    <property type="project" value="UniProtKB-ARBA"/>
</dbReference>
<dbReference type="Pfam" id="PF02517">
    <property type="entry name" value="Rce1-like"/>
    <property type="match status" value="1"/>
</dbReference>
<evidence type="ECO:0000256" key="1">
    <source>
        <dbReference type="SAM" id="Phobius"/>
    </source>
</evidence>
<keyword evidence="1" id="KW-1133">Transmembrane helix</keyword>
<dbReference type="Proteomes" id="UP000176609">
    <property type="component" value="Unassembled WGS sequence"/>
</dbReference>
<dbReference type="PANTHER" id="PTHR39430">
    <property type="entry name" value="MEMBRANE-ASSOCIATED PROTEASE-RELATED"/>
    <property type="match status" value="1"/>
</dbReference>
<feature type="domain" description="CAAX prenyl protease 2/Lysostaphin resistance protein A-like" evidence="2">
    <location>
        <begin position="109"/>
        <end position="208"/>
    </location>
</feature>
<dbReference type="AlphaFoldDB" id="A0A1F6ANK1"/>
<dbReference type="GO" id="GO:0004175">
    <property type="term" value="F:endopeptidase activity"/>
    <property type="evidence" value="ECO:0007669"/>
    <property type="project" value="UniProtKB-ARBA"/>
</dbReference>
<dbReference type="InterPro" id="IPR003675">
    <property type="entry name" value="Rce1/LyrA-like_dom"/>
</dbReference>
<evidence type="ECO:0000313" key="3">
    <source>
        <dbReference type="EMBL" id="OGG26053.1"/>
    </source>
</evidence>
<evidence type="ECO:0000259" key="2">
    <source>
        <dbReference type="Pfam" id="PF02517"/>
    </source>
</evidence>
<accession>A0A1F6ANK1</accession>
<organism evidence="3 4">
    <name type="scientific">Candidatus Gottesmanbacteria bacterium RIFCSPLOWO2_01_FULL_39_12b</name>
    <dbReference type="NCBI Taxonomy" id="1798388"/>
    <lineage>
        <taxon>Bacteria</taxon>
        <taxon>Candidatus Gottesmaniibacteriota</taxon>
    </lineage>
</organism>
<feature type="transmembrane region" description="Helical" evidence="1">
    <location>
        <begin position="101"/>
        <end position="122"/>
    </location>
</feature>
<gene>
    <name evidence="3" type="ORF">A2960_05875</name>
</gene>
<feature type="transmembrane region" description="Helical" evidence="1">
    <location>
        <begin position="70"/>
        <end position="89"/>
    </location>
</feature>
<feature type="transmembrane region" description="Helical" evidence="1">
    <location>
        <begin position="142"/>
        <end position="165"/>
    </location>
</feature>
<comment type="caution">
    <text evidence="3">The sequence shown here is derived from an EMBL/GenBank/DDBJ whole genome shotgun (WGS) entry which is preliminary data.</text>
</comment>
<feature type="transmembrane region" description="Helical" evidence="1">
    <location>
        <begin position="172"/>
        <end position="190"/>
    </location>
</feature>
<dbReference type="EMBL" id="MFJR01000014">
    <property type="protein sequence ID" value="OGG26053.1"/>
    <property type="molecule type" value="Genomic_DNA"/>
</dbReference>
<name>A0A1F6ANK1_9BACT</name>
<evidence type="ECO:0000313" key="4">
    <source>
        <dbReference type="Proteomes" id="UP000176609"/>
    </source>
</evidence>
<keyword evidence="1" id="KW-0812">Transmembrane</keyword>
<dbReference type="PANTHER" id="PTHR39430:SF1">
    <property type="entry name" value="PROTEASE"/>
    <property type="match status" value="1"/>
</dbReference>
<sequence>MKRQTFAVWFIIFIVWAFYRAYFHLPDWIDEFLIKPVVFVFPVIFVLVGEKNPLKEMGLWRSLPDFFLDIYLGVLIGLLFALEGMLANFIKYGQFSFAPILALKVSGGIVPLLIINIATSIWEEILGRGFLYQRFYKISNNQFWAATSSSVLFLLLHIPILFTSLHLRGISFLVYPISILLLGITNSYVFTLRKSLTLPILIHAFWNMTVALYL</sequence>
<proteinExistence type="predicted"/>
<feature type="transmembrane region" description="Helical" evidence="1">
    <location>
        <begin position="6"/>
        <end position="25"/>
    </location>
</feature>
<protein>
    <recommendedName>
        <fullName evidence="2">CAAX prenyl protease 2/Lysostaphin resistance protein A-like domain-containing protein</fullName>
    </recommendedName>
</protein>